<accession>A0A917CA95</accession>
<keyword evidence="1" id="KW-1133">Transmembrane helix</keyword>
<gene>
    <name evidence="2" type="ORF">GCM10010912_24930</name>
</gene>
<reference evidence="2" key="1">
    <citation type="journal article" date="2014" name="Int. J. Syst. Evol. Microbiol.">
        <title>Complete genome sequence of Corynebacterium casei LMG S-19264T (=DSM 44701T), isolated from a smear-ripened cheese.</title>
        <authorList>
            <consortium name="US DOE Joint Genome Institute (JGI-PGF)"/>
            <person name="Walter F."/>
            <person name="Albersmeier A."/>
            <person name="Kalinowski J."/>
            <person name="Ruckert C."/>
        </authorList>
    </citation>
    <scope>NUCLEOTIDE SEQUENCE</scope>
    <source>
        <strain evidence="2">CGMCC 1.16134</strain>
    </source>
</reference>
<feature type="transmembrane region" description="Helical" evidence="1">
    <location>
        <begin position="37"/>
        <end position="55"/>
    </location>
</feature>
<organism evidence="2 3">
    <name type="scientific">Paenibacillus albidus</name>
    <dbReference type="NCBI Taxonomy" id="2041023"/>
    <lineage>
        <taxon>Bacteria</taxon>
        <taxon>Bacillati</taxon>
        <taxon>Bacillota</taxon>
        <taxon>Bacilli</taxon>
        <taxon>Bacillales</taxon>
        <taxon>Paenibacillaceae</taxon>
        <taxon>Paenibacillus</taxon>
    </lineage>
</organism>
<comment type="caution">
    <text evidence="2">The sequence shown here is derived from an EMBL/GenBank/DDBJ whole genome shotgun (WGS) entry which is preliminary data.</text>
</comment>
<sequence>MQNVLRLVGILFSVSTLILAITFLWGEDQSRVVRLSWAMLGMSGALIFNGGATYLNTKDKMGALSSVVGFILMIVTLTQSPF</sequence>
<evidence type="ECO:0000313" key="3">
    <source>
        <dbReference type="Proteomes" id="UP000637643"/>
    </source>
</evidence>
<proteinExistence type="predicted"/>
<keyword evidence="3" id="KW-1185">Reference proteome</keyword>
<evidence type="ECO:0000256" key="1">
    <source>
        <dbReference type="SAM" id="Phobius"/>
    </source>
</evidence>
<reference evidence="2" key="2">
    <citation type="submission" date="2020-09" db="EMBL/GenBank/DDBJ databases">
        <authorList>
            <person name="Sun Q."/>
            <person name="Zhou Y."/>
        </authorList>
    </citation>
    <scope>NUCLEOTIDE SEQUENCE</scope>
    <source>
        <strain evidence="2">CGMCC 1.16134</strain>
    </source>
</reference>
<dbReference type="Proteomes" id="UP000637643">
    <property type="component" value="Unassembled WGS sequence"/>
</dbReference>
<keyword evidence="1" id="KW-0812">Transmembrane</keyword>
<protein>
    <submittedName>
        <fullName evidence="2">Uncharacterized protein</fullName>
    </submittedName>
</protein>
<feature type="transmembrane region" description="Helical" evidence="1">
    <location>
        <begin position="61"/>
        <end position="78"/>
    </location>
</feature>
<dbReference type="AlphaFoldDB" id="A0A917CA95"/>
<evidence type="ECO:0000313" key="2">
    <source>
        <dbReference type="EMBL" id="GGF78889.1"/>
    </source>
</evidence>
<keyword evidence="1" id="KW-0472">Membrane</keyword>
<dbReference type="EMBL" id="BMKR01000008">
    <property type="protein sequence ID" value="GGF78889.1"/>
    <property type="molecule type" value="Genomic_DNA"/>
</dbReference>
<name>A0A917CA95_9BACL</name>
<feature type="transmembrane region" description="Helical" evidence="1">
    <location>
        <begin position="6"/>
        <end position="25"/>
    </location>
</feature>